<dbReference type="NCBIfam" id="NF042935">
    <property type="entry name" value="SCO6880_fam"/>
    <property type="match status" value="1"/>
</dbReference>
<dbReference type="Proteomes" id="UP000545286">
    <property type="component" value="Unassembled WGS sequence"/>
</dbReference>
<protein>
    <recommendedName>
        <fullName evidence="4">Integral membrane protein</fullName>
    </recommendedName>
</protein>
<dbReference type="EMBL" id="JACHWJ010000012">
    <property type="protein sequence ID" value="MBB2959564.1"/>
    <property type="molecule type" value="Genomic_DNA"/>
</dbReference>
<gene>
    <name evidence="2" type="ORF">FHX72_003733</name>
</gene>
<comment type="caution">
    <text evidence="2">The sequence shown here is derived from an EMBL/GenBank/DDBJ whole genome shotgun (WGS) entry which is preliminary data.</text>
</comment>
<keyword evidence="1" id="KW-0472">Membrane</keyword>
<dbReference type="AlphaFoldDB" id="A0A7W4UT06"/>
<keyword evidence="1" id="KW-0812">Transmembrane</keyword>
<evidence type="ECO:0000313" key="2">
    <source>
        <dbReference type="EMBL" id="MBB2959564.1"/>
    </source>
</evidence>
<evidence type="ECO:0008006" key="4">
    <source>
        <dbReference type="Google" id="ProtNLM"/>
    </source>
</evidence>
<feature type="transmembrane region" description="Helical" evidence="1">
    <location>
        <begin position="36"/>
        <end position="60"/>
    </location>
</feature>
<keyword evidence="3" id="KW-1185">Reference proteome</keyword>
<reference evidence="2 3" key="1">
    <citation type="submission" date="2020-08" db="EMBL/GenBank/DDBJ databases">
        <title>Sequencing the genomes of 1000 actinobacteria strains.</title>
        <authorList>
            <person name="Klenk H.-P."/>
        </authorList>
    </citation>
    <scope>NUCLEOTIDE SEQUENCE [LARGE SCALE GENOMIC DNA]</scope>
    <source>
        <strain evidence="2 3">DSM 20419</strain>
    </source>
</reference>
<organism evidence="2 3">
    <name type="scientific">Pseudoclavibacter helvolus</name>
    <dbReference type="NCBI Taxonomy" id="255205"/>
    <lineage>
        <taxon>Bacteria</taxon>
        <taxon>Bacillati</taxon>
        <taxon>Actinomycetota</taxon>
        <taxon>Actinomycetes</taxon>
        <taxon>Micrococcales</taxon>
        <taxon>Microbacteriaceae</taxon>
        <taxon>Pseudoclavibacter</taxon>
    </lineage>
</organism>
<keyword evidence="1" id="KW-1133">Transmembrane helix</keyword>
<proteinExistence type="predicted"/>
<feature type="transmembrane region" description="Helical" evidence="1">
    <location>
        <begin position="66"/>
        <end position="82"/>
    </location>
</feature>
<evidence type="ECO:0000256" key="1">
    <source>
        <dbReference type="SAM" id="Phobius"/>
    </source>
</evidence>
<dbReference type="InterPro" id="IPR049978">
    <property type="entry name" value="SCO6880-like"/>
</dbReference>
<name>A0A7W4UT06_9MICO</name>
<accession>A0A7W4UT06</accession>
<sequence>MSNRLEKEAAQMVAVDPNNRAPRTYGNWRRPTSPGLMGLGSVGTALMLGCLVLVVLIVMLVGVLEAAITFGVLSILMLAVVTKDSHGQSVVSRIATRLGFAAARSRGANVYRSGPIGRTDWGTYQLPGLAAPTRLSEHRDSYGRPFALIYTPATLSYSIVLGTEPDGAALVDPEQVDSWVADWGHWLSNIGDEPGLEAAAVTIETAPDSGTRLRREVATNIDASAPEFARGMLTDIVDSYPSGSSTVKAYVALTFSATMRSGGKKRSADDMARELAARIPGLTAGLEATGAGAAHPVAAQELCETVRIAYDPAAAALIDEAHANGETPELTWPDVGPTAAQADWGGYRHDSAYSVTWSMTSAPRGSVQSGVLAKLLAPHRDIARKRITLLYRPIDSARAAAIVEADLSAAQFRATATAKPSARDSLGIRAAEATAREEASGAGLVEFGVLVTATVDDLDMVADARAAIDNLAATARLRVRPVFGSQDSAFAAALPLGLVLQKHVKVPAELRDKL</sequence>
<evidence type="ECO:0000313" key="3">
    <source>
        <dbReference type="Proteomes" id="UP000545286"/>
    </source>
</evidence>